<name>F0H6W3_9BACT</name>
<evidence type="ECO:0000313" key="2">
    <source>
        <dbReference type="EMBL" id="EGC86456.1"/>
    </source>
</evidence>
<organism evidence="2 3">
    <name type="scientific">Prevotella denticola CRIS 18C-A</name>
    <dbReference type="NCBI Taxonomy" id="944557"/>
    <lineage>
        <taxon>Bacteria</taxon>
        <taxon>Pseudomonadati</taxon>
        <taxon>Bacteroidota</taxon>
        <taxon>Bacteroidia</taxon>
        <taxon>Bacteroidales</taxon>
        <taxon>Prevotellaceae</taxon>
        <taxon>Prevotella</taxon>
    </lineage>
</organism>
<dbReference type="Proteomes" id="UP000003155">
    <property type="component" value="Unassembled WGS sequence"/>
</dbReference>
<proteinExistence type="predicted"/>
<protein>
    <submittedName>
        <fullName evidence="2">Uncharacterized protein</fullName>
    </submittedName>
</protein>
<dbReference type="AlphaFoldDB" id="F0H6W3"/>
<sequence length="55" mass="5826">MAAVSDKLANTQSTPTNGQPDGSVTVPYILFCALLLINETTKANHNVVRVLATII</sequence>
<dbReference type="EMBL" id="AEXO01000065">
    <property type="protein sequence ID" value="EGC86456.1"/>
    <property type="molecule type" value="Genomic_DNA"/>
</dbReference>
<feature type="region of interest" description="Disordered" evidence="1">
    <location>
        <begin position="1"/>
        <end position="24"/>
    </location>
</feature>
<comment type="caution">
    <text evidence="2">The sequence shown here is derived from an EMBL/GenBank/DDBJ whole genome shotgun (WGS) entry which is preliminary data.</text>
</comment>
<feature type="compositionally biased region" description="Polar residues" evidence="1">
    <location>
        <begin position="8"/>
        <end position="22"/>
    </location>
</feature>
<keyword evidence="3" id="KW-1185">Reference proteome</keyword>
<evidence type="ECO:0000313" key="3">
    <source>
        <dbReference type="Proteomes" id="UP000003155"/>
    </source>
</evidence>
<gene>
    <name evidence="2" type="ORF">HMPREF9303_1609</name>
</gene>
<evidence type="ECO:0000256" key="1">
    <source>
        <dbReference type="SAM" id="MobiDB-lite"/>
    </source>
</evidence>
<accession>F0H6W3</accession>
<reference evidence="2 3" key="1">
    <citation type="submission" date="2011-02" db="EMBL/GenBank/DDBJ databases">
        <authorList>
            <person name="Durkin A.S."/>
            <person name="Madupu R."/>
            <person name="Torralba M."/>
            <person name="Gillis M."/>
            <person name="Methe B."/>
            <person name="Sutton G."/>
            <person name="Nelson K.E."/>
        </authorList>
    </citation>
    <scope>NUCLEOTIDE SEQUENCE [LARGE SCALE GENOMIC DNA]</scope>
    <source>
        <strain evidence="2 3">CRIS 18C-A</strain>
    </source>
</reference>